<feature type="compositionally biased region" description="Polar residues" evidence="1">
    <location>
        <begin position="241"/>
        <end position="250"/>
    </location>
</feature>
<dbReference type="Pfam" id="PF25871">
    <property type="entry name" value="HTH_76"/>
    <property type="match status" value="1"/>
</dbReference>
<comment type="caution">
    <text evidence="4">The sequence shown here is derived from an EMBL/GenBank/DDBJ whole genome shotgun (WGS) entry which is preliminary data.</text>
</comment>
<dbReference type="AlphaFoldDB" id="A0AAN6F274"/>
<feature type="compositionally biased region" description="Polar residues" evidence="1">
    <location>
        <begin position="198"/>
        <end position="218"/>
    </location>
</feature>
<evidence type="ECO:0000259" key="3">
    <source>
        <dbReference type="Pfam" id="PF25871"/>
    </source>
</evidence>
<feature type="domain" description="Peroxisomal membrane protein PEX14-like KPWE" evidence="2">
    <location>
        <begin position="142"/>
        <end position="190"/>
    </location>
</feature>
<feature type="compositionally biased region" description="Basic and acidic residues" evidence="1">
    <location>
        <begin position="100"/>
        <end position="114"/>
    </location>
</feature>
<feature type="region of interest" description="Disordered" evidence="1">
    <location>
        <begin position="100"/>
        <end position="145"/>
    </location>
</feature>
<name>A0AAN6F274_EXODE</name>
<evidence type="ECO:0000259" key="2">
    <source>
        <dbReference type="Pfam" id="PF17733"/>
    </source>
</evidence>
<feature type="compositionally biased region" description="Low complexity" evidence="1">
    <location>
        <begin position="115"/>
        <end position="136"/>
    </location>
</feature>
<evidence type="ECO:0000313" key="4">
    <source>
        <dbReference type="EMBL" id="KAJ8994255.1"/>
    </source>
</evidence>
<dbReference type="PANTHER" id="PTHR36855">
    <property type="entry name" value="CHROMOSOME 10, WHOLE GENOME SHOTGUN SEQUENCE"/>
    <property type="match status" value="1"/>
</dbReference>
<dbReference type="PANTHER" id="PTHR36855:SF1">
    <property type="entry name" value="PEROXISOME MEMBRANE ANCHOR PROTEIN PEX14P N-TERMINAL DOMAIN-CONTAINING PROTEIN"/>
    <property type="match status" value="1"/>
</dbReference>
<evidence type="ECO:0000313" key="5">
    <source>
        <dbReference type="Proteomes" id="UP001161757"/>
    </source>
</evidence>
<dbReference type="InterPro" id="IPR040554">
    <property type="entry name" value="KPWE_PEX14_dom"/>
</dbReference>
<dbReference type="InterPro" id="IPR058841">
    <property type="entry name" value="HTH_76"/>
</dbReference>
<accession>A0AAN6F274</accession>
<gene>
    <name evidence="4" type="ORF">HRR80_002750</name>
</gene>
<sequence>MDSSSAAEHDPSTAVEMPPATSDAIYRHLRSYPFDTDEEYQAGLSAILGHPETPATPEELEEKAELVLQTRCFYFARKFNIGPIDPVAYSAWVHAHGEPHHLPVAEPPHAHTAEETSSSTAQTSSAQPPTETSSSEPEPEPPYPTSFAAIVDLITRNIPIPGIEQIPDTVLEPGSSKVDKTPRRKKPWEKDAAENVDQPANASEGPSAQGEQPESTTKPVDVNGIKETGQGVVNILKPNAVSESNLLSKE</sequence>
<dbReference type="Proteomes" id="UP001161757">
    <property type="component" value="Unassembled WGS sequence"/>
</dbReference>
<dbReference type="EMBL" id="JAJGCB010000003">
    <property type="protein sequence ID" value="KAJ8994255.1"/>
    <property type="molecule type" value="Genomic_DNA"/>
</dbReference>
<proteinExistence type="predicted"/>
<reference evidence="4" key="1">
    <citation type="submission" date="2023-01" db="EMBL/GenBank/DDBJ databases">
        <title>Exophiala dermititidis isolated from Cystic Fibrosis Patient.</title>
        <authorList>
            <person name="Kurbessoian T."/>
            <person name="Crocker A."/>
            <person name="Murante D."/>
            <person name="Hogan D.A."/>
            <person name="Stajich J.E."/>
        </authorList>
    </citation>
    <scope>NUCLEOTIDE SEQUENCE</scope>
    <source>
        <strain evidence="4">Ex8</strain>
    </source>
</reference>
<feature type="region of interest" description="Disordered" evidence="1">
    <location>
        <begin position="1"/>
        <end position="21"/>
    </location>
</feature>
<feature type="region of interest" description="Disordered" evidence="1">
    <location>
        <begin position="165"/>
        <end position="250"/>
    </location>
</feature>
<evidence type="ECO:0000256" key="1">
    <source>
        <dbReference type="SAM" id="MobiDB-lite"/>
    </source>
</evidence>
<organism evidence="4 5">
    <name type="scientific">Exophiala dermatitidis</name>
    <name type="common">Black yeast-like fungus</name>
    <name type="synonym">Wangiella dermatitidis</name>
    <dbReference type="NCBI Taxonomy" id="5970"/>
    <lineage>
        <taxon>Eukaryota</taxon>
        <taxon>Fungi</taxon>
        <taxon>Dikarya</taxon>
        <taxon>Ascomycota</taxon>
        <taxon>Pezizomycotina</taxon>
        <taxon>Eurotiomycetes</taxon>
        <taxon>Chaetothyriomycetidae</taxon>
        <taxon>Chaetothyriales</taxon>
        <taxon>Herpotrichiellaceae</taxon>
        <taxon>Exophiala</taxon>
    </lineage>
</organism>
<feature type="domain" description="PEX14-like helix-turn-helix" evidence="3">
    <location>
        <begin position="23"/>
        <end position="96"/>
    </location>
</feature>
<protein>
    <submittedName>
        <fullName evidence="4">Uncharacterized protein</fullName>
    </submittedName>
</protein>
<dbReference type="Pfam" id="PF17733">
    <property type="entry name" value="KPWE_dom"/>
    <property type="match status" value="1"/>
</dbReference>